<dbReference type="AlphaFoldDB" id="A0A481XUD0"/>
<keyword evidence="8" id="KW-1185">Reference proteome</keyword>
<dbReference type="EMBL" id="OU963900">
    <property type="protein sequence ID" value="CAH0406830.1"/>
    <property type="molecule type" value="Genomic_DNA"/>
</dbReference>
<evidence type="ECO:0000313" key="6">
    <source>
        <dbReference type="EMBL" id="CAH0406830.1"/>
    </source>
</evidence>
<name>A0A481XUD0_CHISP</name>
<dbReference type="EMBL" id="MK135492">
    <property type="protein sequence ID" value="QBK47178.1"/>
    <property type="molecule type" value="mRNA"/>
</dbReference>
<keyword evidence="4" id="KW-0812">Transmembrane</keyword>
<dbReference type="CDD" id="cd03784">
    <property type="entry name" value="GT1_Gtf-like"/>
    <property type="match status" value="1"/>
</dbReference>
<dbReference type="InterPro" id="IPR050271">
    <property type="entry name" value="UDP-glycosyltransferase"/>
</dbReference>
<keyword evidence="3 7" id="KW-0808">Transferase</keyword>
<dbReference type="GO" id="GO:0008194">
    <property type="term" value="F:UDP-glycosyltransferase activity"/>
    <property type="evidence" value="ECO:0007669"/>
    <property type="project" value="InterPro"/>
</dbReference>
<evidence type="ECO:0000256" key="5">
    <source>
        <dbReference type="SAM" id="SignalP"/>
    </source>
</evidence>
<feature type="chain" id="PRO_5019851032" evidence="5">
    <location>
        <begin position="24"/>
        <end position="533"/>
    </location>
</feature>
<evidence type="ECO:0000256" key="1">
    <source>
        <dbReference type="ARBA" id="ARBA00009995"/>
    </source>
</evidence>
<proteinExistence type="evidence at transcript level"/>
<dbReference type="SUPFAM" id="SSF53756">
    <property type="entry name" value="UDP-Glycosyltransferase/glycogen phosphorylase"/>
    <property type="match status" value="1"/>
</dbReference>
<evidence type="ECO:0000256" key="3">
    <source>
        <dbReference type="ARBA" id="ARBA00022679"/>
    </source>
</evidence>
<evidence type="ECO:0000256" key="4">
    <source>
        <dbReference type="SAM" id="Phobius"/>
    </source>
</evidence>
<feature type="transmembrane region" description="Helical" evidence="4">
    <location>
        <begin position="494"/>
        <end position="517"/>
    </location>
</feature>
<gene>
    <name evidence="7" type="primary">UGT46A9</name>
    <name evidence="6" type="ORF">CHILSU_LOCUS10219</name>
</gene>
<accession>A0A481XUD0</accession>
<dbReference type="Pfam" id="PF00201">
    <property type="entry name" value="UDPGT"/>
    <property type="match status" value="1"/>
</dbReference>
<evidence type="ECO:0000256" key="2">
    <source>
        <dbReference type="ARBA" id="ARBA00022676"/>
    </source>
</evidence>
<evidence type="ECO:0000313" key="7">
    <source>
        <dbReference type="EMBL" id="QBK47178.1"/>
    </source>
</evidence>
<protein>
    <submittedName>
        <fullName evidence="7">UDP-glycosyltransferase UGT46A9</fullName>
    </submittedName>
</protein>
<dbReference type="FunFam" id="3.40.50.2000:FF:000050">
    <property type="entry name" value="UDP-glucuronosyltransferase"/>
    <property type="match status" value="1"/>
</dbReference>
<dbReference type="OrthoDB" id="5835829at2759"/>
<keyword evidence="5" id="KW-0732">Signal</keyword>
<dbReference type="Gene3D" id="3.40.50.2000">
    <property type="entry name" value="Glycogen Phosphorylase B"/>
    <property type="match status" value="1"/>
</dbReference>
<reference evidence="7" key="1">
    <citation type="journal article" date="2019" name="Int. J. Mol. Sci.">
        <title>UDP-Glycosyltransferase Genes in the Striped Rice Stem Borer, Chilo suppressalis (Walker), and Their Contribution to Chlorantraniliprole Resistance.</title>
        <authorList>
            <person name="Zhao J."/>
            <person name="Xu L."/>
            <person name="Sun Y."/>
            <person name="Song P."/>
            <person name="Han Z."/>
        </authorList>
    </citation>
    <scope>NUCLEOTIDE SEQUENCE</scope>
</reference>
<dbReference type="InterPro" id="IPR002213">
    <property type="entry name" value="UDP_glucos_trans"/>
</dbReference>
<feature type="signal peptide" evidence="5">
    <location>
        <begin position="1"/>
        <end position="23"/>
    </location>
</feature>
<evidence type="ECO:0000313" key="8">
    <source>
        <dbReference type="Proteomes" id="UP001153292"/>
    </source>
</evidence>
<keyword evidence="2" id="KW-0328">Glycosyltransferase</keyword>
<dbReference type="Proteomes" id="UP001153292">
    <property type="component" value="Chromosome 7"/>
</dbReference>
<sequence length="533" mass="60286">MRAHYAIFSVVTVLFALVNNASPARILGLFPHTGKSHQMVFEPLLQKLAERGHHVTVVSFFPLKNRPENYTDVSLEGIATLGVETIDLGFFENTNVIAKRLGIDRILRQAFDIDPLADMAVDVCSKLVSWPPLAEALRKDYDVALVETFNSDCMLGLMHVYGKRVPIIGMLSSGLMHWSADRIGVTDNPAYVPSIASELTSKMTFLERLENTFVTYYLKIWYRYKVQMKEQEIIERHFGRKIPDLNDLARNTTMMMANVFHSLNGPKPLLPGLIEVGGMHLNPKNGGIPPHIERFLNESDHGVVLFSFGSLLKTSTMPEHKEKTIMKALSRLKQNVIWKYEDSAEEGTRIGNVLKVRWLPQYELLRHKKVLAFIGHGGILGMTEVISVGKPMLVVPFFGDQPNNGAMAEQVGLGLSYSYQDLTEDSFYEAIKTVLSAEMRLSARRVSKIWQDRDMKPLDKAVYWVERVARWGHHDPLHSASRDLNIIQISLLDVAATFILGIILLIFVTKMLLSFVLRIVKVNFNSKVKDKLQ</sequence>
<reference evidence="6" key="2">
    <citation type="submission" date="2021-12" db="EMBL/GenBank/DDBJ databases">
        <authorList>
            <person name="King R."/>
        </authorList>
    </citation>
    <scope>NUCLEOTIDE SEQUENCE</scope>
</reference>
<dbReference type="PANTHER" id="PTHR48043">
    <property type="entry name" value="EG:EG0003.4 PROTEIN-RELATED"/>
    <property type="match status" value="1"/>
</dbReference>
<keyword evidence="4" id="KW-1133">Transmembrane helix</keyword>
<comment type="similarity">
    <text evidence="1">Belongs to the UDP-glycosyltransferase family.</text>
</comment>
<organism evidence="7">
    <name type="scientific">Chilo suppressalis</name>
    <name type="common">Asiatic rice borer moth</name>
    <dbReference type="NCBI Taxonomy" id="168631"/>
    <lineage>
        <taxon>Eukaryota</taxon>
        <taxon>Metazoa</taxon>
        <taxon>Ecdysozoa</taxon>
        <taxon>Arthropoda</taxon>
        <taxon>Hexapoda</taxon>
        <taxon>Insecta</taxon>
        <taxon>Pterygota</taxon>
        <taxon>Neoptera</taxon>
        <taxon>Endopterygota</taxon>
        <taxon>Lepidoptera</taxon>
        <taxon>Glossata</taxon>
        <taxon>Ditrysia</taxon>
        <taxon>Pyraloidea</taxon>
        <taxon>Crambidae</taxon>
        <taxon>Crambinae</taxon>
        <taxon>Chilo</taxon>
    </lineage>
</organism>
<dbReference type="PANTHER" id="PTHR48043:SF145">
    <property type="entry name" value="FI06409P-RELATED"/>
    <property type="match status" value="1"/>
</dbReference>
<keyword evidence="4" id="KW-0472">Membrane</keyword>